<dbReference type="EMBL" id="JBGBZN010000002">
    <property type="protein sequence ID" value="MEY9474947.1"/>
    <property type="molecule type" value="Genomic_DNA"/>
</dbReference>
<sequence length="163" mass="17396">MLRTSGRLACSWRVPGRINRNLACAVAWPRLPDHIAAMTKKPFRLTPYQVQFLLVVGFVTVGSALYVRYLAIEFSQVALACDAGLQTLVCKSRSVSTVLFKNSVFGIVALVVATLNLMRPSIVLLTVGLIAAGLGIVLYNVVLSGLAIGLLILGFARPAPATA</sequence>
<keyword evidence="1" id="KW-1133">Transmembrane helix</keyword>
<comment type="caution">
    <text evidence="2">The sequence shown here is derived from an EMBL/GenBank/DDBJ whole genome shotgun (WGS) entry which is preliminary data.</text>
</comment>
<keyword evidence="1" id="KW-0472">Membrane</keyword>
<protein>
    <submittedName>
        <fullName evidence="2">Uncharacterized protein</fullName>
    </submittedName>
</protein>
<feature type="transmembrane region" description="Helical" evidence="1">
    <location>
        <begin position="98"/>
        <end position="117"/>
    </location>
</feature>
<keyword evidence="3" id="KW-1185">Reference proteome</keyword>
<evidence type="ECO:0000313" key="2">
    <source>
        <dbReference type="EMBL" id="MEY9474947.1"/>
    </source>
</evidence>
<keyword evidence="1" id="KW-0812">Transmembrane</keyword>
<reference evidence="2 3" key="1">
    <citation type="submission" date="2024-07" db="EMBL/GenBank/DDBJ databases">
        <title>Genomic Encyclopedia of Type Strains, Phase V (KMG-V): Genome sequencing to study the core and pangenomes of soil and plant-associated prokaryotes.</title>
        <authorList>
            <person name="Whitman W."/>
        </authorList>
    </citation>
    <scope>NUCLEOTIDE SEQUENCE [LARGE SCALE GENOMIC DNA]</scope>
    <source>
        <strain evidence="2 3">USDA 222</strain>
    </source>
</reference>
<name>A0ABV4GSM2_9BRAD</name>
<proteinExistence type="predicted"/>
<feature type="transmembrane region" description="Helical" evidence="1">
    <location>
        <begin position="123"/>
        <end position="156"/>
    </location>
</feature>
<evidence type="ECO:0000256" key="1">
    <source>
        <dbReference type="SAM" id="Phobius"/>
    </source>
</evidence>
<evidence type="ECO:0000313" key="3">
    <source>
        <dbReference type="Proteomes" id="UP001565474"/>
    </source>
</evidence>
<accession>A0ABV4GSM2</accession>
<feature type="transmembrane region" description="Helical" evidence="1">
    <location>
        <begin position="48"/>
        <end position="67"/>
    </location>
</feature>
<organism evidence="2 3">
    <name type="scientific">Bradyrhizobium yuanmingense</name>
    <dbReference type="NCBI Taxonomy" id="108015"/>
    <lineage>
        <taxon>Bacteria</taxon>
        <taxon>Pseudomonadati</taxon>
        <taxon>Pseudomonadota</taxon>
        <taxon>Alphaproteobacteria</taxon>
        <taxon>Hyphomicrobiales</taxon>
        <taxon>Nitrobacteraceae</taxon>
        <taxon>Bradyrhizobium</taxon>
    </lineage>
</organism>
<dbReference type="Proteomes" id="UP001565474">
    <property type="component" value="Unassembled WGS sequence"/>
</dbReference>
<gene>
    <name evidence="2" type="ORF">ABH992_007346</name>
</gene>